<proteinExistence type="predicted"/>
<organism evidence="1">
    <name type="scientific">viral metagenome</name>
    <dbReference type="NCBI Taxonomy" id="1070528"/>
    <lineage>
        <taxon>unclassified sequences</taxon>
        <taxon>metagenomes</taxon>
        <taxon>organismal metagenomes</taxon>
    </lineage>
</organism>
<dbReference type="AlphaFoldDB" id="A0A6C0B6F6"/>
<accession>A0A6C0B6F6</accession>
<reference evidence="1" key="1">
    <citation type="journal article" date="2020" name="Nature">
        <title>Giant virus diversity and host interactions through global metagenomics.</title>
        <authorList>
            <person name="Schulz F."/>
            <person name="Roux S."/>
            <person name="Paez-Espino D."/>
            <person name="Jungbluth S."/>
            <person name="Walsh D.A."/>
            <person name="Denef V.J."/>
            <person name="McMahon K.D."/>
            <person name="Konstantinidis K.T."/>
            <person name="Eloe-Fadrosh E.A."/>
            <person name="Kyrpides N.C."/>
            <person name="Woyke T."/>
        </authorList>
    </citation>
    <scope>NUCLEOTIDE SEQUENCE</scope>
    <source>
        <strain evidence="1">GVMAG-M-3300010157-4</strain>
    </source>
</reference>
<dbReference type="EMBL" id="MN739085">
    <property type="protein sequence ID" value="QHS87666.1"/>
    <property type="molecule type" value="Genomic_DNA"/>
</dbReference>
<sequence>MSSADIPDNAKNTNYRLYILDPLSVIVKLAILRNKPVGTKFRISDNVFYIQEPGPFQALCRIYFSSGKADLQYLYNPIQIACATFLNTRFCDKTPQIRKLFQCAISGLERLKDTYKACPVIVLCLNLYVNIIENYLDEYMNDKLFKKDAMTAVYDVSTVSTLTGIWTVDRIKVVMDIIEFLCTDNLAANNVQSLEIFINNIDLMMPQLVNP</sequence>
<evidence type="ECO:0000313" key="1">
    <source>
        <dbReference type="EMBL" id="QHS87666.1"/>
    </source>
</evidence>
<protein>
    <submittedName>
        <fullName evidence="1">Uncharacterized protein</fullName>
    </submittedName>
</protein>
<name>A0A6C0B6F6_9ZZZZ</name>